<evidence type="ECO:0000313" key="1">
    <source>
        <dbReference type="EMBL" id="OBR14343.1"/>
    </source>
</evidence>
<comment type="caution">
    <text evidence="1">The sequence shown here is derived from an EMBL/GenBank/DDBJ whole genome shotgun (WGS) entry which is preliminary data.</text>
</comment>
<reference evidence="2" key="1">
    <citation type="journal article" date="2017" name="BMC Genomics">
        <title>Gapless genome assembly of Colletotrichum higginsianum reveals chromosome structure and association of transposable elements with secondary metabolite gene clusters.</title>
        <authorList>
            <person name="Dallery J.-F."/>
            <person name="Lapalu N."/>
            <person name="Zampounis A."/>
            <person name="Pigne S."/>
            <person name="Luyten I."/>
            <person name="Amselem J."/>
            <person name="Wittenberg A.H.J."/>
            <person name="Zhou S."/>
            <person name="de Queiroz M.V."/>
            <person name="Robin G.P."/>
            <person name="Auger A."/>
            <person name="Hainaut M."/>
            <person name="Henrissat B."/>
            <person name="Kim K.-T."/>
            <person name="Lee Y.-H."/>
            <person name="Lespinet O."/>
            <person name="Schwartz D.C."/>
            <person name="Thon M.R."/>
            <person name="O'Connell R.J."/>
        </authorList>
    </citation>
    <scope>NUCLEOTIDE SEQUENCE [LARGE SCALE GENOMIC DNA]</scope>
    <source>
        <strain evidence="2">IMI 349063</strain>
    </source>
</reference>
<evidence type="ECO:0000313" key="2">
    <source>
        <dbReference type="Proteomes" id="UP000092177"/>
    </source>
</evidence>
<accession>A0A1B7YQQ2</accession>
<dbReference type="OrthoDB" id="4850990at2759"/>
<keyword evidence="2" id="KW-1185">Reference proteome</keyword>
<dbReference type="Proteomes" id="UP000092177">
    <property type="component" value="Chromosome 2"/>
</dbReference>
<dbReference type="KEGG" id="chig:CH63R_03069"/>
<dbReference type="AlphaFoldDB" id="A0A1B7YQQ2"/>
<dbReference type="EMBL" id="LTAN01000002">
    <property type="protein sequence ID" value="OBR14343.1"/>
    <property type="molecule type" value="Genomic_DNA"/>
</dbReference>
<gene>
    <name evidence="1" type="ORF">CH63R_03069</name>
</gene>
<name>A0A1B7YQQ2_COLHI</name>
<dbReference type="RefSeq" id="XP_018162860.1">
    <property type="nucleotide sequence ID" value="XM_018298044.1"/>
</dbReference>
<dbReference type="VEuPathDB" id="FungiDB:CH63R_03069"/>
<proteinExistence type="predicted"/>
<protein>
    <submittedName>
        <fullName evidence="1">Uncharacterized protein</fullName>
    </submittedName>
</protein>
<organism evidence="1 2">
    <name type="scientific">Colletotrichum higginsianum (strain IMI 349063)</name>
    <name type="common">Crucifer anthracnose fungus</name>
    <dbReference type="NCBI Taxonomy" id="759273"/>
    <lineage>
        <taxon>Eukaryota</taxon>
        <taxon>Fungi</taxon>
        <taxon>Dikarya</taxon>
        <taxon>Ascomycota</taxon>
        <taxon>Pezizomycotina</taxon>
        <taxon>Sordariomycetes</taxon>
        <taxon>Hypocreomycetidae</taxon>
        <taxon>Glomerellales</taxon>
        <taxon>Glomerellaceae</taxon>
        <taxon>Colletotrichum</taxon>
        <taxon>Colletotrichum destructivum species complex</taxon>
    </lineage>
</organism>
<sequence>MTKHRNRLSRLKRTIRMLRGLPMLSMNNIGAVTQRLQGVIMGDAIEALPDSGSEPNLLSLDYVVRRDMRELINTNNILIIQFANGTVQKTMSSMWPNWAYASSTGDDADDEWSEHFV</sequence>
<dbReference type="GeneID" id="28862151"/>